<keyword evidence="3" id="KW-1185">Reference proteome</keyword>
<gene>
    <name evidence="2" type="ORF">VSH64_07645</name>
</gene>
<evidence type="ECO:0000313" key="3">
    <source>
        <dbReference type="Proteomes" id="UP001330812"/>
    </source>
</evidence>
<reference evidence="2 3" key="1">
    <citation type="journal article" date="2015" name="Int. J. Syst. Evol. Microbiol.">
        <title>Amycolatopsis rhabdoformis sp. nov., an actinomycete isolated from a tropical forest soil.</title>
        <authorList>
            <person name="Souza W.R."/>
            <person name="Silva R.E."/>
            <person name="Goodfellow M."/>
            <person name="Busarakam K."/>
            <person name="Figueiro F.S."/>
            <person name="Ferreira D."/>
            <person name="Rodrigues-Filho E."/>
            <person name="Moraes L.A.B."/>
            <person name="Zucchi T.D."/>
        </authorList>
    </citation>
    <scope>NUCLEOTIDE SEQUENCE [LARGE SCALE GENOMIC DNA]</scope>
    <source>
        <strain evidence="2 3">NCIMB 14900</strain>
    </source>
</reference>
<dbReference type="Proteomes" id="UP001330812">
    <property type="component" value="Chromosome"/>
</dbReference>
<dbReference type="InterPro" id="IPR052164">
    <property type="entry name" value="Anthracycline_SecMetBiosynth"/>
</dbReference>
<dbReference type="InterPro" id="IPR037523">
    <property type="entry name" value="VOC_core"/>
</dbReference>
<protein>
    <submittedName>
        <fullName evidence="2">VOC family protein</fullName>
    </submittedName>
</protein>
<dbReference type="RefSeq" id="WP_326834788.1">
    <property type="nucleotide sequence ID" value="NZ_CP142149.1"/>
</dbReference>
<dbReference type="PROSITE" id="PS51819">
    <property type="entry name" value="VOC"/>
    <property type="match status" value="1"/>
</dbReference>
<dbReference type="Gene3D" id="3.10.180.10">
    <property type="entry name" value="2,3-Dihydroxybiphenyl 1,2-Dioxygenase, domain 1"/>
    <property type="match status" value="1"/>
</dbReference>
<proteinExistence type="predicted"/>
<dbReference type="PANTHER" id="PTHR33993">
    <property type="entry name" value="GLYOXALASE-RELATED"/>
    <property type="match status" value="1"/>
</dbReference>
<name>A0ABZ1IC24_9PSEU</name>
<dbReference type="InterPro" id="IPR029068">
    <property type="entry name" value="Glyas_Bleomycin-R_OHBP_Dase"/>
</dbReference>
<dbReference type="Pfam" id="PF00903">
    <property type="entry name" value="Glyoxalase"/>
    <property type="match status" value="1"/>
</dbReference>
<dbReference type="SUPFAM" id="SSF54593">
    <property type="entry name" value="Glyoxalase/Bleomycin resistance protein/Dihydroxybiphenyl dioxygenase"/>
    <property type="match status" value="1"/>
</dbReference>
<dbReference type="CDD" id="cd07247">
    <property type="entry name" value="SgaA_N_like"/>
    <property type="match status" value="1"/>
</dbReference>
<dbReference type="PANTHER" id="PTHR33993:SF1">
    <property type="entry name" value="GLYOXALASE FAMILY PROTEIN"/>
    <property type="match status" value="1"/>
</dbReference>
<accession>A0ABZ1IC24</accession>
<organism evidence="2 3">
    <name type="scientific">Amycolatopsis rhabdoformis</name>
    <dbReference type="NCBI Taxonomy" id="1448059"/>
    <lineage>
        <taxon>Bacteria</taxon>
        <taxon>Bacillati</taxon>
        <taxon>Actinomycetota</taxon>
        <taxon>Actinomycetes</taxon>
        <taxon>Pseudonocardiales</taxon>
        <taxon>Pseudonocardiaceae</taxon>
        <taxon>Amycolatopsis</taxon>
    </lineage>
</organism>
<sequence>MASSHHRLDYTEFTVTDLDRATRFYREAFGWAFNDYGPGYAGIRAEPAEAQPEVGGFVVADEVAAGGPLSILYSDDLAASEAAVVAAGGTIVEPAYAFPGGRRFHFRDPEGNVLAVWSAS</sequence>
<evidence type="ECO:0000313" key="2">
    <source>
        <dbReference type="EMBL" id="WSE31980.1"/>
    </source>
</evidence>
<dbReference type="EMBL" id="CP142149">
    <property type="protein sequence ID" value="WSE31980.1"/>
    <property type="molecule type" value="Genomic_DNA"/>
</dbReference>
<feature type="domain" description="VOC" evidence="1">
    <location>
        <begin position="7"/>
        <end position="119"/>
    </location>
</feature>
<evidence type="ECO:0000259" key="1">
    <source>
        <dbReference type="PROSITE" id="PS51819"/>
    </source>
</evidence>
<dbReference type="InterPro" id="IPR004360">
    <property type="entry name" value="Glyas_Fos-R_dOase_dom"/>
</dbReference>